<dbReference type="OrthoDB" id="3937708at2759"/>
<evidence type="ECO:0000313" key="2">
    <source>
        <dbReference type="EMBL" id="CZR54879.1"/>
    </source>
</evidence>
<dbReference type="STRING" id="576137.A0A1L7WQ33"/>
<gene>
    <name evidence="2" type="ORF">PAC_04763</name>
</gene>
<keyword evidence="3" id="KW-1185">Reference proteome</keyword>
<dbReference type="EMBL" id="FJOG01000005">
    <property type="protein sequence ID" value="CZR54879.1"/>
    <property type="molecule type" value="Genomic_DNA"/>
</dbReference>
<feature type="chain" id="PRO_5011978796" evidence="1">
    <location>
        <begin position="20"/>
        <end position="357"/>
    </location>
</feature>
<organism evidence="2 3">
    <name type="scientific">Phialocephala subalpina</name>
    <dbReference type="NCBI Taxonomy" id="576137"/>
    <lineage>
        <taxon>Eukaryota</taxon>
        <taxon>Fungi</taxon>
        <taxon>Dikarya</taxon>
        <taxon>Ascomycota</taxon>
        <taxon>Pezizomycotina</taxon>
        <taxon>Leotiomycetes</taxon>
        <taxon>Helotiales</taxon>
        <taxon>Mollisiaceae</taxon>
        <taxon>Phialocephala</taxon>
        <taxon>Phialocephala fortinii species complex</taxon>
    </lineage>
</organism>
<protein>
    <submittedName>
        <fullName evidence="2">Uncharacterized protein</fullName>
    </submittedName>
</protein>
<dbReference type="Proteomes" id="UP000184330">
    <property type="component" value="Unassembled WGS sequence"/>
</dbReference>
<reference evidence="2 3" key="1">
    <citation type="submission" date="2016-03" db="EMBL/GenBank/DDBJ databases">
        <authorList>
            <person name="Ploux O."/>
        </authorList>
    </citation>
    <scope>NUCLEOTIDE SEQUENCE [LARGE SCALE GENOMIC DNA]</scope>
    <source>
        <strain evidence="2 3">UAMH 11012</strain>
    </source>
</reference>
<sequence>MHFLFVPLVLLNLIKLAHCTCESYGIDFTNGGSYFIDDTDAIDFTFLTQFEGCDDEEITPILVDPDENEYFCSQIATSPDDTSFLSTCPILQTEMFSGSWYIVIEGLTFAYVRTFTLTVGAPTTVTATPTVTVGITSTPDAVTPTTVTATPTVTVGITSTPDATITITKTTKTISTSTTSTLTSTAICTPPYFPPGVDPKLQNPLYLPHTTIIPHSSKKAKPRHVRDVMYAKAKGMPFNVRRNAQIAKRGPDDPTVTVTETTSSATITTTSTLPASTIVLTTYTTSISTSTPPAITKCAGVTKVTYTTTAPTMTFTRLSVKQTTVFVTKTVSICHTIKTTTTPKAEYTSCVNSGGWM</sequence>
<feature type="signal peptide" evidence="1">
    <location>
        <begin position="1"/>
        <end position="19"/>
    </location>
</feature>
<proteinExistence type="predicted"/>
<accession>A0A1L7WQ33</accession>
<evidence type="ECO:0000313" key="3">
    <source>
        <dbReference type="Proteomes" id="UP000184330"/>
    </source>
</evidence>
<name>A0A1L7WQ33_9HELO</name>
<keyword evidence="1" id="KW-0732">Signal</keyword>
<dbReference type="AlphaFoldDB" id="A0A1L7WQ33"/>
<evidence type="ECO:0000256" key="1">
    <source>
        <dbReference type="SAM" id="SignalP"/>
    </source>
</evidence>